<gene>
    <name evidence="12" type="ORF">LTR24_010671</name>
</gene>
<name>A0ABR0JTL1_9EURO</name>
<dbReference type="InterPro" id="IPR045122">
    <property type="entry name" value="Csc1-like"/>
</dbReference>
<feature type="transmembrane region" description="Helical" evidence="8">
    <location>
        <begin position="434"/>
        <end position="454"/>
    </location>
</feature>
<evidence type="ECO:0000256" key="7">
    <source>
        <dbReference type="SAM" id="MobiDB-lite"/>
    </source>
</evidence>
<keyword evidence="5 8" id="KW-1133">Transmembrane helix</keyword>
<dbReference type="Pfam" id="PF13967">
    <property type="entry name" value="RSN1_TM"/>
    <property type="match status" value="1"/>
</dbReference>
<dbReference type="InterPro" id="IPR032880">
    <property type="entry name" value="CSC1/OSCA1-like_N"/>
</dbReference>
<feature type="transmembrane region" description="Helical" evidence="8">
    <location>
        <begin position="120"/>
        <end position="144"/>
    </location>
</feature>
<feature type="domain" description="CSC1/OSCA1-like 7TM region" evidence="9">
    <location>
        <begin position="387"/>
        <end position="665"/>
    </location>
</feature>
<evidence type="ECO:0000313" key="12">
    <source>
        <dbReference type="EMBL" id="KAK5070313.1"/>
    </source>
</evidence>
<feature type="domain" description="CSC1/OSCA1-like N-terminal transmembrane" evidence="10">
    <location>
        <begin position="34"/>
        <end position="184"/>
    </location>
</feature>
<dbReference type="Proteomes" id="UP001345013">
    <property type="component" value="Unassembled WGS sequence"/>
</dbReference>
<feature type="transmembrane region" description="Helical" evidence="8">
    <location>
        <begin position="164"/>
        <end position="184"/>
    </location>
</feature>
<feature type="compositionally biased region" description="Basic residues" evidence="7">
    <location>
        <begin position="874"/>
        <end position="883"/>
    </location>
</feature>
<evidence type="ECO:0000259" key="10">
    <source>
        <dbReference type="Pfam" id="PF13967"/>
    </source>
</evidence>
<proteinExistence type="inferred from homology"/>
<evidence type="ECO:0000256" key="3">
    <source>
        <dbReference type="ARBA" id="ARBA00022448"/>
    </source>
</evidence>
<protein>
    <recommendedName>
        <fullName evidence="14">DUF221-domain-containing protein</fullName>
    </recommendedName>
</protein>
<feature type="domain" description="CSC1/OSCA1-like cytosolic" evidence="11">
    <location>
        <begin position="208"/>
        <end position="374"/>
    </location>
</feature>
<feature type="transmembrane region" description="Helical" evidence="8">
    <location>
        <begin position="391"/>
        <end position="414"/>
    </location>
</feature>
<evidence type="ECO:0008006" key="14">
    <source>
        <dbReference type="Google" id="ProtNLM"/>
    </source>
</evidence>
<dbReference type="InterPro" id="IPR003864">
    <property type="entry name" value="CSC1/OSCA1-like_7TM"/>
</dbReference>
<evidence type="ECO:0000256" key="1">
    <source>
        <dbReference type="ARBA" id="ARBA00004141"/>
    </source>
</evidence>
<feature type="transmembrane region" description="Helical" evidence="8">
    <location>
        <begin position="596"/>
        <end position="623"/>
    </location>
</feature>
<keyword evidence="4 8" id="KW-0812">Transmembrane</keyword>
<dbReference type="EMBL" id="JAVRRG010000409">
    <property type="protein sequence ID" value="KAK5070313.1"/>
    <property type="molecule type" value="Genomic_DNA"/>
</dbReference>
<evidence type="ECO:0000256" key="2">
    <source>
        <dbReference type="ARBA" id="ARBA00007779"/>
    </source>
</evidence>
<keyword evidence="3" id="KW-0813">Transport</keyword>
<dbReference type="Pfam" id="PF14703">
    <property type="entry name" value="PHM7_cyt"/>
    <property type="match status" value="1"/>
</dbReference>
<evidence type="ECO:0000259" key="9">
    <source>
        <dbReference type="Pfam" id="PF02714"/>
    </source>
</evidence>
<evidence type="ECO:0000256" key="4">
    <source>
        <dbReference type="ARBA" id="ARBA00022692"/>
    </source>
</evidence>
<keyword evidence="6 8" id="KW-0472">Membrane</keyword>
<feature type="compositionally biased region" description="Basic and acidic residues" evidence="7">
    <location>
        <begin position="926"/>
        <end position="941"/>
    </location>
</feature>
<feature type="transmembrane region" description="Helical" evidence="8">
    <location>
        <begin position="675"/>
        <end position="695"/>
    </location>
</feature>
<dbReference type="PANTHER" id="PTHR13018">
    <property type="entry name" value="PROBABLE MEMBRANE PROTEIN DUF221-RELATED"/>
    <property type="match status" value="1"/>
</dbReference>
<feature type="region of interest" description="Disordered" evidence="7">
    <location>
        <begin position="830"/>
        <end position="967"/>
    </location>
</feature>
<feature type="transmembrane region" description="Helical" evidence="8">
    <location>
        <begin position="650"/>
        <end position="669"/>
    </location>
</feature>
<comment type="caution">
    <text evidence="12">The sequence shown here is derived from an EMBL/GenBank/DDBJ whole genome shotgun (WGS) entry which is preliminary data.</text>
</comment>
<feature type="compositionally biased region" description="Polar residues" evidence="7">
    <location>
        <begin position="841"/>
        <end position="860"/>
    </location>
</feature>
<evidence type="ECO:0000256" key="5">
    <source>
        <dbReference type="ARBA" id="ARBA00022989"/>
    </source>
</evidence>
<evidence type="ECO:0000256" key="8">
    <source>
        <dbReference type="SAM" id="Phobius"/>
    </source>
</evidence>
<feature type="transmembrane region" description="Helical" evidence="8">
    <location>
        <begin position="34"/>
        <end position="56"/>
    </location>
</feature>
<reference evidence="12 13" key="1">
    <citation type="submission" date="2023-08" db="EMBL/GenBank/DDBJ databases">
        <title>Black Yeasts Isolated from many extreme environments.</title>
        <authorList>
            <person name="Coleine C."/>
            <person name="Stajich J.E."/>
            <person name="Selbmann L."/>
        </authorList>
    </citation>
    <scope>NUCLEOTIDE SEQUENCE [LARGE SCALE GENOMIC DNA]</scope>
    <source>
        <strain evidence="12 13">CCFEE 5885</strain>
    </source>
</reference>
<dbReference type="InterPro" id="IPR027815">
    <property type="entry name" value="CSC1/OSCA1-like_cyt"/>
</dbReference>
<evidence type="ECO:0000256" key="6">
    <source>
        <dbReference type="ARBA" id="ARBA00023136"/>
    </source>
</evidence>
<dbReference type="PANTHER" id="PTHR13018:SF149">
    <property type="entry name" value="DOMAIN PROTEIN, PUTATIVE (AFU_ORTHOLOGUE AFUA_3G11660)-RELATED"/>
    <property type="match status" value="1"/>
</dbReference>
<evidence type="ECO:0000313" key="13">
    <source>
        <dbReference type="Proteomes" id="UP001345013"/>
    </source>
</evidence>
<comment type="similarity">
    <text evidence="2">Belongs to the CSC1 (TC 1.A.17) family.</text>
</comment>
<keyword evidence="13" id="KW-1185">Reference proteome</keyword>
<dbReference type="Pfam" id="PF02714">
    <property type="entry name" value="RSN1_7TM"/>
    <property type="match status" value="1"/>
</dbReference>
<organism evidence="12 13">
    <name type="scientific">Lithohypha guttulata</name>
    <dbReference type="NCBI Taxonomy" id="1690604"/>
    <lineage>
        <taxon>Eukaryota</taxon>
        <taxon>Fungi</taxon>
        <taxon>Dikarya</taxon>
        <taxon>Ascomycota</taxon>
        <taxon>Pezizomycotina</taxon>
        <taxon>Eurotiomycetes</taxon>
        <taxon>Chaetothyriomycetidae</taxon>
        <taxon>Chaetothyriales</taxon>
        <taxon>Trichomeriaceae</taxon>
        <taxon>Lithohypha</taxon>
    </lineage>
</organism>
<comment type="subcellular location">
    <subcellularLocation>
        <location evidence="1">Membrane</location>
        <topology evidence="1">Multi-pass membrane protein</topology>
    </subcellularLocation>
</comment>
<feature type="compositionally biased region" description="Polar residues" evidence="7">
    <location>
        <begin position="884"/>
        <end position="893"/>
    </location>
</feature>
<evidence type="ECO:0000259" key="11">
    <source>
        <dbReference type="Pfam" id="PF14703"/>
    </source>
</evidence>
<feature type="transmembrane region" description="Helical" evidence="8">
    <location>
        <begin position="481"/>
        <end position="503"/>
    </location>
</feature>
<accession>A0ABR0JTL1</accession>
<sequence length="967" mass="109000">MADSILPRQDTQDSGDQLLRLFADPFQSQIQINAFWASLGLSLGVSTALALLFSLLRPRHSLVYAPRSRYADSAHTLPPMGKGLFGWIKPVWSAKEDLIVEKLGLDAAIFLRFTRMLRNIFVVLAALGVVIMIPVNVTTGVGGIQDKSNVFAIMTPLYTFGQGLWAQVVVAYAIDLVVIYFIWANYRKVQTLRRAYFNSSEYQGSLSARSVLLRHIPSKLRNEEGILKITDEVNPTGALPIPIAMRNVKDIPELIEKHEETVRKLEAILAKYLKNPDRLPARRPMMKPPKAYEGATTEGKVDAIDFYRKQIENLERNINGIRGQIDSRDIMPFGFASWDHVAQAHTVAYAARKKSPQGTKIRQAPRPNDIIWGNMPLSKAQLRHKAFMNGVWVAVLTILWTPINACLAVFLSNLSNLGSLWPSFQTQLNEHRTFWSIVQGIAAPAITSAVYLLLPIIFRRLQIRAGDVTKTARERHVLRNLFNFFILNNLLIFSLFSAIWQYVTSVINESNTQGVWGALQQGDFFLTVTTQLCQSISVFWVNWILQRNLGAAIDLAQLWTLFYQWFAKTFLAPTPRQFIEWTAPARFNYAGYYNYFLFYTAVSLCFATLQPIILVCTAIYFVMDSVLKKYLLMYVFVTKTESGGQMWKTLINRMIFSCVLADVIIGVVVKARGSWTMVFALLPLVVMLVGFKWYCMKTFDPDMDYYQRNATHANDNVEQEPSSKSVNRAAARFRHPVLDKKLMTPMVSANAKHVVQRIYAGRLGSEVDAGPSAFADIPMQPIKQADDPSQHQSFETVPDAQLDYAFYKNRSDFGEVGGDRLSRYDMIISRPGTPASFGASRAQSPYNDLKSTSPYDSRSASPAPIHRKEVGTKSSHHALRSQHSRYSSLTQMESTEDGDVSMHPQHGPYTDPNDDRANLLTNAGPDLHEPNGEFMSVERWRTPGGTPYTPGDNPSSYDYFRGHGGLR</sequence>